<organism evidence="2 3">
    <name type="scientific">Allostreptomyces psammosilenae</name>
    <dbReference type="NCBI Taxonomy" id="1892865"/>
    <lineage>
        <taxon>Bacteria</taxon>
        <taxon>Bacillati</taxon>
        <taxon>Actinomycetota</taxon>
        <taxon>Actinomycetes</taxon>
        <taxon>Kitasatosporales</taxon>
        <taxon>Streptomycetaceae</taxon>
        <taxon>Allostreptomyces</taxon>
    </lineage>
</organism>
<name>A0A852ZVB8_9ACTN</name>
<proteinExistence type="predicted"/>
<protein>
    <submittedName>
        <fullName evidence="2">Uncharacterized protein</fullName>
    </submittedName>
</protein>
<dbReference type="EMBL" id="JACBZD010000001">
    <property type="protein sequence ID" value="NYI06189.1"/>
    <property type="molecule type" value="Genomic_DNA"/>
</dbReference>
<dbReference type="Pfam" id="PF21853">
    <property type="entry name" value="DUF6912"/>
    <property type="match status" value="1"/>
</dbReference>
<evidence type="ECO:0000313" key="2">
    <source>
        <dbReference type="EMBL" id="NYI06189.1"/>
    </source>
</evidence>
<comment type="caution">
    <text evidence="2">The sequence shown here is derived from an EMBL/GenBank/DDBJ whole genome shotgun (WGS) entry which is preliminary data.</text>
</comment>
<keyword evidence="3" id="KW-1185">Reference proteome</keyword>
<feature type="region of interest" description="Disordered" evidence="1">
    <location>
        <begin position="89"/>
        <end position="113"/>
    </location>
</feature>
<gene>
    <name evidence="2" type="ORF">FHU37_003132</name>
</gene>
<dbReference type="Proteomes" id="UP000567795">
    <property type="component" value="Unassembled WGS sequence"/>
</dbReference>
<sequence>MRVYVPTTLVGLAAASAAGEIGPAPFGGFAVTDELRDWYGEGDEEEYEYAALSLAAEASLHLLAEDPGADPRRVVLAVEVAQSAVARPGELSPRAAAGTGAGSGAGEGEEEPGRVLLRGPVPLRRLAAVQVDAADARPVVTAAVRAVGAGGREGGEAAVAAMDAVADLELLWYAVQEIPELLAG</sequence>
<accession>A0A852ZVB8</accession>
<dbReference type="AlphaFoldDB" id="A0A852ZVB8"/>
<dbReference type="InterPro" id="IPR054206">
    <property type="entry name" value="DUF6912"/>
</dbReference>
<dbReference type="RefSeq" id="WP_179814810.1">
    <property type="nucleotide sequence ID" value="NZ_JACBZD010000001.1"/>
</dbReference>
<evidence type="ECO:0000256" key="1">
    <source>
        <dbReference type="SAM" id="MobiDB-lite"/>
    </source>
</evidence>
<evidence type="ECO:0000313" key="3">
    <source>
        <dbReference type="Proteomes" id="UP000567795"/>
    </source>
</evidence>
<reference evidence="2 3" key="1">
    <citation type="submission" date="2020-07" db="EMBL/GenBank/DDBJ databases">
        <title>Sequencing the genomes of 1000 actinobacteria strains.</title>
        <authorList>
            <person name="Klenk H.-P."/>
        </authorList>
    </citation>
    <scope>NUCLEOTIDE SEQUENCE [LARGE SCALE GENOMIC DNA]</scope>
    <source>
        <strain evidence="2 3">DSM 42178</strain>
    </source>
</reference>